<evidence type="ECO:0008006" key="3">
    <source>
        <dbReference type="Google" id="ProtNLM"/>
    </source>
</evidence>
<sequence length="65" mass="7592">MSVMVLKQLIDKGLEGDELVARYRQELIRARYDAALIKDSEEDITAGRLEPFAAMQERMRMKYDL</sequence>
<name>A0A943Z6Y3_9ACTN</name>
<reference evidence="1" key="1">
    <citation type="submission" date="2021-02" db="EMBL/GenBank/DDBJ databases">
        <title>Infant gut strain persistence is associated with maternal origin, phylogeny, and functional potential including surface adhesion and iron acquisition.</title>
        <authorList>
            <person name="Lou Y.C."/>
        </authorList>
    </citation>
    <scope>NUCLEOTIDE SEQUENCE</scope>
    <source>
        <strain evidence="1">L2_039_000G1_dasL2_039_000G1_concoct_11</strain>
    </source>
</reference>
<organism evidence="1 2">
    <name type="scientific">Slackia piriformis</name>
    <dbReference type="NCBI Taxonomy" id="626934"/>
    <lineage>
        <taxon>Bacteria</taxon>
        <taxon>Bacillati</taxon>
        <taxon>Actinomycetota</taxon>
        <taxon>Coriobacteriia</taxon>
        <taxon>Eggerthellales</taxon>
        <taxon>Eggerthellaceae</taxon>
        <taxon>Slackia</taxon>
    </lineage>
</organism>
<dbReference type="Proteomes" id="UP000727506">
    <property type="component" value="Unassembled WGS sequence"/>
</dbReference>
<evidence type="ECO:0000313" key="1">
    <source>
        <dbReference type="EMBL" id="MBS6940024.1"/>
    </source>
</evidence>
<proteinExistence type="predicted"/>
<evidence type="ECO:0000313" key="2">
    <source>
        <dbReference type="Proteomes" id="UP000727506"/>
    </source>
</evidence>
<dbReference type="EMBL" id="JAGZSV010000006">
    <property type="protein sequence ID" value="MBS6940024.1"/>
    <property type="molecule type" value="Genomic_DNA"/>
</dbReference>
<dbReference type="AlphaFoldDB" id="A0A943Z6Y3"/>
<protein>
    <recommendedName>
        <fullName evidence="3">Antitoxin</fullName>
    </recommendedName>
</protein>
<accession>A0A943Z6Y3</accession>
<comment type="caution">
    <text evidence="1">The sequence shown here is derived from an EMBL/GenBank/DDBJ whole genome shotgun (WGS) entry which is preliminary data.</text>
</comment>
<gene>
    <name evidence="1" type="ORF">KH142_00780</name>
</gene>